<name>A0ACB6QBD2_9PLEO</name>
<protein>
    <submittedName>
        <fullName evidence="1">Uncharacterized protein</fullName>
    </submittedName>
</protein>
<gene>
    <name evidence="1" type="ORF">BDR25DRAFT_319301</name>
</gene>
<dbReference type="Proteomes" id="UP000799755">
    <property type="component" value="Unassembled WGS sequence"/>
</dbReference>
<keyword evidence="2" id="KW-1185">Reference proteome</keyword>
<dbReference type="EMBL" id="MU003538">
    <property type="protein sequence ID" value="KAF2464222.1"/>
    <property type="molecule type" value="Genomic_DNA"/>
</dbReference>
<comment type="caution">
    <text evidence="1">The sequence shown here is derived from an EMBL/GenBank/DDBJ whole genome shotgun (WGS) entry which is preliminary data.</text>
</comment>
<reference evidence="1" key="1">
    <citation type="journal article" date="2020" name="Stud. Mycol.">
        <title>101 Dothideomycetes genomes: a test case for predicting lifestyles and emergence of pathogens.</title>
        <authorList>
            <person name="Haridas S."/>
            <person name="Albert R."/>
            <person name="Binder M."/>
            <person name="Bloem J."/>
            <person name="Labutti K."/>
            <person name="Salamov A."/>
            <person name="Andreopoulos B."/>
            <person name="Baker S."/>
            <person name="Barry K."/>
            <person name="Bills G."/>
            <person name="Bluhm B."/>
            <person name="Cannon C."/>
            <person name="Castanera R."/>
            <person name="Culley D."/>
            <person name="Daum C."/>
            <person name="Ezra D."/>
            <person name="Gonzalez J."/>
            <person name="Henrissat B."/>
            <person name="Kuo A."/>
            <person name="Liang C."/>
            <person name="Lipzen A."/>
            <person name="Lutzoni F."/>
            <person name="Magnuson J."/>
            <person name="Mondo S."/>
            <person name="Nolan M."/>
            <person name="Ohm R."/>
            <person name="Pangilinan J."/>
            <person name="Park H.-J."/>
            <person name="Ramirez L."/>
            <person name="Alfaro M."/>
            <person name="Sun H."/>
            <person name="Tritt A."/>
            <person name="Yoshinaga Y."/>
            <person name="Zwiers L.-H."/>
            <person name="Turgeon B."/>
            <person name="Goodwin S."/>
            <person name="Spatafora J."/>
            <person name="Crous P."/>
            <person name="Grigoriev I."/>
        </authorList>
    </citation>
    <scope>NUCLEOTIDE SEQUENCE</scope>
    <source>
        <strain evidence="1">ATCC 200398</strain>
    </source>
</reference>
<organism evidence="1 2">
    <name type="scientific">Lindgomyces ingoldianus</name>
    <dbReference type="NCBI Taxonomy" id="673940"/>
    <lineage>
        <taxon>Eukaryota</taxon>
        <taxon>Fungi</taxon>
        <taxon>Dikarya</taxon>
        <taxon>Ascomycota</taxon>
        <taxon>Pezizomycotina</taxon>
        <taxon>Dothideomycetes</taxon>
        <taxon>Pleosporomycetidae</taxon>
        <taxon>Pleosporales</taxon>
        <taxon>Lindgomycetaceae</taxon>
        <taxon>Lindgomyces</taxon>
    </lineage>
</organism>
<proteinExistence type="predicted"/>
<sequence>MLFYCSLVWILAGAVQGVIFTTSSSSSRSATLDSSRSSYTHETLISLSSATAATSSPSSASSSNGSPRSSSTTPSGSFSISTLKPRASSFSHTRTCSNNCTVTAHFPTVHSWKAYNISTTTTAATLVVIINTVYNTSKTSLRLNELPSGYILPDVNAAGTHVNTVSYTRSGRLVVTEVWPGTLETSGTCQTASWKSVPLASFPQPPVVMPTHDLGPDPEGLLFYPWLEHPGPGVFMLNFHSEIAWLNCSRPNWKSPAAIAFTARFMTVTSTEFERVTNPPTPAGRPETQGPSDTAQPQQTQGLVASKQAEVQPGASKVQPEQSQAPAQPGQSQPQGASNGNKQPEPTGGNQPGTLAAQVQQQVTQVIPVGSETINFQAGESVTDVILPNGRTLQPGSAINVDGTPVYLPTSGYAIVIGGATVTFNQARPTEPPYITIGSEIVPLSFPPEQIGILLPNSVTLLPGSSTNIGGTKFSLAPSGTAIIVDGSPIPLIPNSLSNIIVGTAIIPVSPITAPGGGLILPNGITLYPGSLVTIGGTVISLAPSGTALVVDGTTVPISNYATPTPFSYATDGGVILPGGKTLRPGSSTVISGTTYSLNPTGALVLSSGTSATTVTPGKTGSGSAGSATLTGGSMSMSAGSSTSSEGAGKYIWSGLGGDPKVQTAGAIGAQFYVHTWAGIVFIAAGVLMIVLLLFSIFFHLRYTHPLAKTSYWVFLDWHMGSVKESGRGNSIMASPYST</sequence>
<evidence type="ECO:0000313" key="1">
    <source>
        <dbReference type="EMBL" id="KAF2464222.1"/>
    </source>
</evidence>
<evidence type="ECO:0000313" key="2">
    <source>
        <dbReference type="Proteomes" id="UP000799755"/>
    </source>
</evidence>
<accession>A0ACB6QBD2</accession>